<organism evidence="2 3">
    <name type="scientific">Cryoendolithus antarcticus</name>
    <dbReference type="NCBI Taxonomy" id="1507870"/>
    <lineage>
        <taxon>Eukaryota</taxon>
        <taxon>Fungi</taxon>
        <taxon>Dikarya</taxon>
        <taxon>Ascomycota</taxon>
        <taxon>Pezizomycotina</taxon>
        <taxon>Dothideomycetes</taxon>
        <taxon>Dothideomycetidae</taxon>
        <taxon>Cladosporiales</taxon>
        <taxon>Cladosporiaceae</taxon>
        <taxon>Cryoendolithus</taxon>
    </lineage>
</organism>
<sequence>MATTEIRKDRIDSQNKSLLQELVDGHRALQNGQEPTNTTTTSRNAPKNIVAHQICTLQYKIGQQMDFTEQTVWKKSTVKDVRASNTAGYKALLTKLLERVERRAAELHPHSVRPSTATPEMTVARMTELMQTPGFFKALQQLDPIDRFAAMSEDNVFDSASKDMLRAQLEVADEVLKAIASVFQPAVLRRMATALNTAADSAESGPEQEVTVASSRPVKRARTEEAGSKPVEVRLVVSVDTVGGGAAVRARPSTSQG</sequence>
<keyword evidence="3" id="KW-1185">Reference proteome</keyword>
<protein>
    <submittedName>
        <fullName evidence="2">Uncharacterized protein</fullName>
    </submittedName>
</protein>
<evidence type="ECO:0000313" key="3">
    <source>
        <dbReference type="Proteomes" id="UP000192596"/>
    </source>
</evidence>
<gene>
    <name evidence="2" type="ORF">B0A48_10061</name>
</gene>
<evidence type="ECO:0000256" key="1">
    <source>
        <dbReference type="SAM" id="MobiDB-lite"/>
    </source>
</evidence>
<comment type="caution">
    <text evidence="2">The sequence shown here is derived from an EMBL/GenBank/DDBJ whole genome shotgun (WGS) entry which is preliminary data.</text>
</comment>
<name>A0A1V8T3H2_9PEZI</name>
<evidence type="ECO:0000313" key="2">
    <source>
        <dbReference type="EMBL" id="OQO05965.1"/>
    </source>
</evidence>
<reference evidence="3" key="1">
    <citation type="submission" date="2017-03" db="EMBL/GenBank/DDBJ databases">
        <title>Genomes of endolithic fungi from Antarctica.</title>
        <authorList>
            <person name="Coleine C."/>
            <person name="Masonjones S."/>
            <person name="Stajich J.E."/>
        </authorList>
    </citation>
    <scope>NUCLEOTIDE SEQUENCE [LARGE SCALE GENOMIC DNA]</scope>
    <source>
        <strain evidence="3">CCFEE 5527</strain>
    </source>
</reference>
<feature type="region of interest" description="Disordered" evidence="1">
    <location>
        <begin position="198"/>
        <end position="227"/>
    </location>
</feature>
<dbReference type="Proteomes" id="UP000192596">
    <property type="component" value="Unassembled WGS sequence"/>
</dbReference>
<dbReference type="EMBL" id="NAJO01000018">
    <property type="protein sequence ID" value="OQO05965.1"/>
    <property type="molecule type" value="Genomic_DNA"/>
</dbReference>
<accession>A0A1V8T3H2</accession>
<dbReference type="InParanoid" id="A0A1V8T3H2"/>
<dbReference type="AlphaFoldDB" id="A0A1V8T3H2"/>
<feature type="compositionally biased region" description="Polar residues" evidence="1">
    <location>
        <begin position="30"/>
        <end position="45"/>
    </location>
</feature>
<feature type="region of interest" description="Disordered" evidence="1">
    <location>
        <begin position="26"/>
        <end position="45"/>
    </location>
</feature>
<proteinExistence type="predicted"/>